<name>A0A4R7BJX9_9HYPH</name>
<dbReference type="PROSITE" id="PS00093">
    <property type="entry name" value="N4_MTASE"/>
    <property type="match status" value="1"/>
</dbReference>
<dbReference type="RefSeq" id="WP_208111606.1">
    <property type="nucleotide sequence ID" value="NZ_SNZR01000017.1"/>
</dbReference>
<dbReference type="AlphaFoldDB" id="A0A4R7BJX9"/>
<evidence type="ECO:0000256" key="7">
    <source>
        <dbReference type="ARBA" id="ARBA00047942"/>
    </source>
</evidence>
<proteinExistence type="inferred from homology"/>
<reference evidence="11 12" key="1">
    <citation type="submission" date="2019-03" db="EMBL/GenBank/DDBJ databases">
        <title>Genomic Encyclopedia of Type Strains, Phase IV (KMG-IV): sequencing the most valuable type-strain genomes for metagenomic binning, comparative biology and taxonomic classification.</title>
        <authorList>
            <person name="Goeker M."/>
        </authorList>
    </citation>
    <scope>NUCLEOTIDE SEQUENCE [LARGE SCALE GENOMIC DNA]</scope>
    <source>
        <strain evidence="11 12">DSM 25903</strain>
    </source>
</reference>
<dbReference type="SUPFAM" id="SSF53335">
    <property type="entry name" value="S-adenosyl-L-methionine-dependent methyltransferases"/>
    <property type="match status" value="1"/>
</dbReference>
<evidence type="ECO:0000256" key="6">
    <source>
        <dbReference type="ARBA" id="ARBA00023125"/>
    </source>
</evidence>
<dbReference type="Proteomes" id="UP000295122">
    <property type="component" value="Unassembled WGS sequence"/>
</dbReference>
<evidence type="ECO:0000256" key="4">
    <source>
        <dbReference type="ARBA" id="ARBA00022691"/>
    </source>
</evidence>
<comment type="similarity">
    <text evidence="1">Belongs to the N(4)/N(6)-methyltransferase family. N(4) subfamily.</text>
</comment>
<dbReference type="Pfam" id="PF01555">
    <property type="entry name" value="N6_N4_Mtase"/>
    <property type="match status" value="1"/>
</dbReference>
<sequence>MTLPTFDRNAAYTTRLGRAYAGDSRDLLKQLPDGSIDLVMTSPPFALQRQKAYGNLDQLEYLDWLTEFATLVKPKLKETGSFVVDVGGAYQKGVPSRSLYNFRIPIRFCDELGYFLAQDFYWFNPSKLPSPIEWVNKRKLRAKDAVNTVWWFGKTEWPKANVSKVLAPYSDRMKTLIKDPTKFYTPKVRPSGHDIGTSFGKDNGGAIPPNLITIPNTESNGRYLAGCKLVGAKSHPARFPSKLPEFFIRFLTEPGDLVLDIFAGSNTTGQVAEAEGRRWLSFEERQDYVAESVFRFMDLTSTPAELEAGYRAVKAGRELDLSKLVKQKRLGFGEAAE</sequence>
<evidence type="ECO:0000256" key="1">
    <source>
        <dbReference type="ARBA" id="ARBA00010203"/>
    </source>
</evidence>
<dbReference type="InterPro" id="IPR017985">
    <property type="entry name" value="MeTrfase_CN4_CS"/>
</dbReference>
<dbReference type="GO" id="GO:0015667">
    <property type="term" value="F:site-specific DNA-methyltransferase (cytosine-N4-specific) activity"/>
    <property type="evidence" value="ECO:0007669"/>
    <property type="project" value="UniProtKB-EC"/>
</dbReference>
<evidence type="ECO:0000259" key="10">
    <source>
        <dbReference type="Pfam" id="PF01555"/>
    </source>
</evidence>
<dbReference type="Gene3D" id="3.40.50.150">
    <property type="entry name" value="Vaccinia Virus protein VP39"/>
    <property type="match status" value="1"/>
</dbReference>
<organism evidence="11 12">
    <name type="scientific">Enterovirga rhinocerotis</name>
    <dbReference type="NCBI Taxonomy" id="1339210"/>
    <lineage>
        <taxon>Bacteria</taxon>
        <taxon>Pseudomonadati</taxon>
        <taxon>Pseudomonadota</taxon>
        <taxon>Alphaproteobacteria</taxon>
        <taxon>Hyphomicrobiales</taxon>
        <taxon>Methylobacteriaceae</taxon>
        <taxon>Enterovirga</taxon>
    </lineage>
</organism>
<evidence type="ECO:0000256" key="2">
    <source>
        <dbReference type="ARBA" id="ARBA00022603"/>
    </source>
</evidence>
<evidence type="ECO:0000256" key="9">
    <source>
        <dbReference type="RuleBase" id="RU362026"/>
    </source>
</evidence>
<keyword evidence="4" id="KW-0949">S-adenosyl-L-methionine</keyword>
<dbReference type="InterPro" id="IPR001091">
    <property type="entry name" value="RM_Methyltransferase"/>
</dbReference>
<dbReference type="GO" id="GO:0032259">
    <property type="term" value="P:methylation"/>
    <property type="evidence" value="ECO:0007669"/>
    <property type="project" value="UniProtKB-KW"/>
</dbReference>
<dbReference type="FunFam" id="3.40.50.150:FF:001210">
    <property type="entry name" value="Modification methylase PvuII"/>
    <property type="match status" value="1"/>
</dbReference>
<accession>A0A4R7BJX9</accession>
<dbReference type="GO" id="GO:0009307">
    <property type="term" value="P:DNA restriction-modification system"/>
    <property type="evidence" value="ECO:0007669"/>
    <property type="project" value="UniProtKB-KW"/>
</dbReference>
<evidence type="ECO:0000256" key="5">
    <source>
        <dbReference type="ARBA" id="ARBA00022747"/>
    </source>
</evidence>
<keyword evidence="12" id="KW-1185">Reference proteome</keyword>
<keyword evidence="6" id="KW-0238">DNA-binding</keyword>
<evidence type="ECO:0000313" key="12">
    <source>
        <dbReference type="Proteomes" id="UP000295122"/>
    </source>
</evidence>
<protein>
    <recommendedName>
        <fullName evidence="9">Methyltransferase</fullName>
        <ecNumber evidence="9">2.1.1.-</ecNumber>
    </recommendedName>
</protein>
<comment type="catalytic activity">
    <reaction evidence="8">
        <text>a 2'-deoxycytidine in DNA + S-adenosyl-L-methionine = an N(4)-methyl-2'-deoxycytidine in DNA + S-adenosyl-L-homocysteine + H(+)</text>
        <dbReference type="Rhea" id="RHEA:16857"/>
        <dbReference type="Rhea" id="RHEA-COMP:11369"/>
        <dbReference type="Rhea" id="RHEA-COMP:13674"/>
        <dbReference type="ChEBI" id="CHEBI:15378"/>
        <dbReference type="ChEBI" id="CHEBI:57856"/>
        <dbReference type="ChEBI" id="CHEBI:59789"/>
        <dbReference type="ChEBI" id="CHEBI:85452"/>
        <dbReference type="ChEBI" id="CHEBI:137933"/>
        <dbReference type="EC" id="2.1.1.113"/>
    </reaction>
</comment>
<dbReference type="PRINTS" id="PR00508">
    <property type="entry name" value="S21N4MTFRASE"/>
</dbReference>
<dbReference type="InterPro" id="IPR029063">
    <property type="entry name" value="SAM-dependent_MTases_sf"/>
</dbReference>
<comment type="catalytic activity">
    <reaction evidence="7">
        <text>a 2'-deoxyadenosine in DNA + S-adenosyl-L-methionine = an N(6)-methyl-2'-deoxyadenosine in DNA + S-adenosyl-L-homocysteine + H(+)</text>
        <dbReference type="Rhea" id="RHEA:15197"/>
        <dbReference type="Rhea" id="RHEA-COMP:12418"/>
        <dbReference type="Rhea" id="RHEA-COMP:12419"/>
        <dbReference type="ChEBI" id="CHEBI:15378"/>
        <dbReference type="ChEBI" id="CHEBI:57856"/>
        <dbReference type="ChEBI" id="CHEBI:59789"/>
        <dbReference type="ChEBI" id="CHEBI:90615"/>
        <dbReference type="ChEBI" id="CHEBI:90616"/>
        <dbReference type="EC" id="2.1.1.72"/>
    </reaction>
</comment>
<evidence type="ECO:0000313" key="11">
    <source>
        <dbReference type="EMBL" id="TDR85323.1"/>
    </source>
</evidence>
<keyword evidence="2 11" id="KW-0489">Methyltransferase</keyword>
<dbReference type="GO" id="GO:0003677">
    <property type="term" value="F:DNA binding"/>
    <property type="evidence" value="ECO:0007669"/>
    <property type="project" value="UniProtKB-KW"/>
</dbReference>
<dbReference type="InterPro" id="IPR002941">
    <property type="entry name" value="DNA_methylase_N4/N6"/>
</dbReference>
<keyword evidence="3 11" id="KW-0808">Transferase</keyword>
<dbReference type="GO" id="GO:0008170">
    <property type="term" value="F:N-methyltransferase activity"/>
    <property type="evidence" value="ECO:0007669"/>
    <property type="project" value="InterPro"/>
</dbReference>
<dbReference type="EC" id="2.1.1.-" evidence="9"/>
<dbReference type="EMBL" id="SNZR01000017">
    <property type="protein sequence ID" value="TDR85323.1"/>
    <property type="molecule type" value="Genomic_DNA"/>
</dbReference>
<gene>
    <name evidence="11" type="ORF">EV668_4438</name>
</gene>
<evidence type="ECO:0000256" key="8">
    <source>
        <dbReference type="ARBA" id="ARBA00049120"/>
    </source>
</evidence>
<evidence type="ECO:0000256" key="3">
    <source>
        <dbReference type="ARBA" id="ARBA00022679"/>
    </source>
</evidence>
<comment type="caution">
    <text evidence="11">The sequence shown here is derived from an EMBL/GenBank/DDBJ whole genome shotgun (WGS) entry which is preliminary data.</text>
</comment>
<feature type="domain" description="DNA methylase N-4/N-6" evidence="10">
    <location>
        <begin position="36"/>
        <end position="291"/>
    </location>
</feature>
<dbReference type="GO" id="GO:0009007">
    <property type="term" value="F:site-specific DNA-methyltransferase (adenine-specific) activity"/>
    <property type="evidence" value="ECO:0007669"/>
    <property type="project" value="UniProtKB-EC"/>
</dbReference>
<keyword evidence="5" id="KW-0680">Restriction system</keyword>